<comment type="catalytic activity">
    <reaction evidence="9">
        <text>ATP + H2O = ADP + phosphate + H(+)</text>
        <dbReference type="Rhea" id="RHEA:13065"/>
        <dbReference type="ChEBI" id="CHEBI:15377"/>
        <dbReference type="ChEBI" id="CHEBI:15378"/>
        <dbReference type="ChEBI" id="CHEBI:30616"/>
        <dbReference type="ChEBI" id="CHEBI:43474"/>
        <dbReference type="ChEBI" id="CHEBI:456216"/>
        <dbReference type="EC" id="3.6.4.13"/>
    </reaction>
</comment>
<feature type="compositionally biased region" description="Basic and acidic residues" evidence="10">
    <location>
        <begin position="696"/>
        <end position="706"/>
    </location>
</feature>
<dbReference type="Pfam" id="PF00270">
    <property type="entry name" value="DEAD"/>
    <property type="match status" value="2"/>
</dbReference>
<dbReference type="GO" id="GO:0016887">
    <property type="term" value="F:ATP hydrolysis activity"/>
    <property type="evidence" value="ECO:0007669"/>
    <property type="project" value="RHEA"/>
</dbReference>
<sequence>MSGSSSLRAGPGPSELRTAPSYAGRWAKLNPPLTPFISSHLSDLGFAQMTPVQASTIPLFLSHKDVIVEAVTGSGKTLAFVIPVLEMLLRRGNRLKKDEVGALIISPTRELAEQIYKVVLTFLDAQSWLEVAATAEAEERDDDQDLDSEQSDSDSDSDAERKPSTKPKVSKPTQTKMTRVNGAQLIVGGSKSNPLDDYRQFRDDGPDILIGTPGRLEELLQKKGVKKTSLEVLILDEADRLLDLGFAENLKRILALLPKQRRTGLFSATMTDALGELVRMGLRNPVRVVVKVEAKSKDNVCMKDKGVDESRRTPASLQNMFQVSRPENKLAQLIRILLFESSPSGMSGGARKFIVYFSTCAQVNYFYSVLSQLPLLKQNKVKLFALHGKQTPAKRKSMFDGFVASTSLDGAMTSSRGGKVGGPTVLFCTDVAARGLDLPDVEVVVQYDPPIDPKVFSHRCGRTARAGRRGRAIVMLHSGREEDFVAYMGVKRIPLAPYPYLSEDLKGVTEPSTSTDEKEEANAGDKAARKLETSIRSMSKEDREIFDQSIRAFVSYIRAYSKHEMSYIFRTLDLDLGGVAHAMGLIRLPVMPELKAKKASGMVYPQEQMDFNAIPFKDRIKEKARLAKIQEEKLVKEQAAQAEVEKVQNEQEEKEGRDDSDDSDSDDSSTSEFEGKAVSRKRKTKRRLGDGTAWSEQKERKEMRLAKKEKRAAKRSFLKKQVHEANKKRDELEGINENRCEKKGKKNKVDDGKGVNDEDEEEEDWDWDEEYRKLKKQKRDSRKAGDQSNVNGGFDFGGGDSDGESGDNVASLGDGDAKDEQPFFVL</sequence>
<dbReference type="GO" id="GO:0005524">
    <property type="term" value="F:ATP binding"/>
    <property type="evidence" value="ECO:0007669"/>
    <property type="project" value="UniProtKB-UniRule"/>
</dbReference>
<dbReference type="SUPFAM" id="SSF52540">
    <property type="entry name" value="P-loop containing nucleoside triphosphate hydrolases"/>
    <property type="match status" value="2"/>
</dbReference>
<evidence type="ECO:0000256" key="10">
    <source>
        <dbReference type="SAM" id="MobiDB-lite"/>
    </source>
</evidence>
<keyword evidence="7 9" id="KW-0067">ATP-binding</keyword>
<evidence type="ECO:0000256" key="2">
    <source>
        <dbReference type="ARBA" id="ARBA00022517"/>
    </source>
</evidence>
<dbReference type="GO" id="GO:0006364">
    <property type="term" value="P:rRNA processing"/>
    <property type="evidence" value="ECO:0007669"/>
    <property type="project" value="UniProtKB-KW"/>
</dbReference>
<dbReference type="InterPro" id="IPR014001">
    <property type="entry name" value="Helicase_ATP-bd"/>
</dbReference>
<dbReference type="InterPro" id="IPR001650">
    <property type="entry name" value="Helicase_C-like"/>
</dbReference>
<dbReference type="PROSITE" id="PS51194">
    <property type="entry name" value="HELICASE_CTER"/>
    <property type="match status" value="1"/>
</dbReference>
<dbReference type="InterPro" id="IPR011545">
    <property type="entry name" value="DEAD/DEAH_box_helicase_dom"/>
</dbReference>
<keyword evidence="3" id="KW-0698">rRNA processing</keyword>
<dbReference type="Pfam" id="PF13959">
    <property type="entry name" value="CTE_SPB4"/>
    <property type="match status" value="1"/>
</dbReference>
<dbReference type="SMART" id="SM00490">
    <property type="entry name" value="HELICc"/>
    <property type="match status" value="1"/>
</dbReference>
<feature type="region of interest" description="Disordered" evidence="10">
    <location>
        <begin position="136"/>
        <end position="198"/>
    </location>
</feature>
<keyword evidence="8 9" id="KW-0694">RNA-binding</keyword>
<dbReference type="PROSITE" id="PS00039">
    <property type="entry name" value="DEAD_ATP_HELICASE"/>
    <property type="match status" value="1"/>
</dbReference>
<dbReference type="AlphaFoldDB" id="A0A077RBV9"/>
<dbReference type="PROSITE" id="PS51192">
    <property type="entry name" value="HELICASE_ATP_BIND_1"/>
    <property type="match status" value="1"/>
</dbReference>
<dbReference type="InterPro" id="IPR027417">
    <property type="entry name" value="P-loop_NTPase"/>
</dbReference>
<dbReference type="GO" id="GO:0005730">
    <property type="term" value="C:nucleolus"/>
    <property type="evidence" value="ECO:0007669"/>
    <property type="project" value="UniProtKB-SubCell"/>
</dbReference>
<comment type="domain">
    <text evidence="9">The Q motif is unique to and characteristic of the DEAD box family of RNA helicases and controls ATP binding and hydrolysis.</text>
</comment>
<evidence type="ECO:0000259" key="12">
    <source>
        <dbReference type="PROSITE" id="PS51194"/>
    </source>
</evidence>
<dbReference type="CDD" id="cd18787">
    <property type="entry name" value="SF2_C_DEAD"/>
    <property type="match status" value="1"/>
</dbReference>
<evidence type="ECO:0000256" key="9">
    <source>
        <dbReference type="RuleBase" id="RU365068"/>
    </source>
</evidence>
<evidence type="ECO:0000313" key="13">
    <source>
        <dbReference type="EMBL" id="CDI57033.1"/>
    </source>
</evidence>
<evidence type="ECO:0000256" key="8">
    <source>
        <dbReference type="ARBA" id="ARBA00022884"/>
    </source>
</evidence>
<feature type="region of interest" description="Disordered" evidence="10">
    <location>
        <begin position="506"/>
        <end position="528"/>
    </location>
</feature>
<evidence type="ECO:0000259" key="11">
    <source>
        <dbReference type="PROSITE" id="PS51192"/>
    </source>
</evidence>
<comment type="function">
    <text evidence="9">RNA helicase.</text>
</comment>
<dbReference type="CDD" id="cd17960">
    <property type="entry name" value="DEADc_DDX55"/>
    <property type="match status" value="1"/>
</dbReference>
<feature type="compositionally biased region" description="Acidic residues" evidence="10">
    <location>
        <begin position="757"/>
        <end position="769"/>
    </location>
</feature>
<dbReference type="GO" id="GO:0003724">
    <property type="term" value="F:RNA helicase activity"/>
    <property type="evidence" value="ECO:0007669"/>
    <property type="project" value="UniProtKB-EC"/>
</dbReference>
<dbReference type="SMART" id="SM00487">
    <property type="entry name" value="DEXDc"/>
    <property type="match status" value="1"/>
</dbReference>
<dbReference type="EMBL" id="HG529722">
    <property type="protein sequence ID" value="CDI57033.1"/>
    <property type="molecule type" value="Genomic_DNA"/>
</dbReference>
<name>A0A077RBV9_9BASI</name>
<keyword evidence="2" id="KW-0690">Ribosome biogenesis</keyword>
<organism evidence="13">
    <name type="scientific">Melanopsichium pennsylvanicum 4</name>
    <dbReference type="NCBI Taxonomy" id="1398559"/>
    <lineage>
        <taxon>Eukaryota</taxon>
        <taxon>Fungi</taxon>
        <taxon>Dikarya</taxon>
        <taxon>Basidiomycota</taxon>
        <taxon>Ustilaginomycotina</taxon>
        <taxon>Ustilaginomycetes</taxon>
        <taxon>Ustilaginales</taxon>
        <taxon>Ustilaginaceae</taxon>
        <taxon>Melanopsichium</taxon>
    </lineage>
</organism>
<dbReference type="InterPro" id="IPR025313">
    <property type="entry name" value="SPB4-like_CTE"/>
</dbReference>
<evidence type="ECO:0000256" key="6">
    <source>
        <dbReference type="ARBA" id="ARBA00022806"/>
    </source>
</evidence>
<feature type="compositionally biased region" description="Basic and acidic residues" evidence="10">
    <location>
        <begin position="815"/>
        <end position="826"/>
    </location>
</feature>
<accession>A0A077RBV9</accession>
<dbReference type="Pfam" id="PF00271">
    <property type="entry name" value="Helicase_C"/>
    <property type="match status" value="1"/>
</dbReference>
<dbReference type="EC" id="3.6.4.13" evidence="9"/>
<feature type="compositionally biased region" description="Basic and acidic residues" evidence="10">
    <location>
        <begin position="643"/>
        <end position="657"/>
    </location>
</feature>
<keyword evidence="5 9" id="KW-0378">Hydrolase</keyword>
<evidence type="ECO:0000256" key="1">
    <source>
        <dbReference type="ARBA" id="ARBA00004604"/>
    </source>
</evidence>
<feature type="compositionally biased region" description="Basic and acidic residues" evidence="10">
    <location>
        <begin position="721"/>
        <end position="756"/>
    </location>
</feature>
<feature type="domain" description="Helicase ATP-binding" evidence="11">
    <location>
        <begin position="57"/>
        <end position="288"/>
    </location>
</feature>
<dbReference type="PANTHER" id="PTHR24031">
    <property type="entry name" value="RNA HELICASE"/>
    <property type="match status" value="1"/>
</dbReference>
<feature type="compositionally biased region" description="Acidic residues" evidence="10">
    <location>
        <begin position="136"/>
        <end position="157"/>
    </location>
</feature>
<comment type="subcellular location">
    <subcellularLocation>
        <location evidence="1">Nucleus</location>
        <location evidence="1">Nucleolus</location>
    </subcellularLocation>
</comment>
<dbReference type="SMART" id="SM01178">
    <property type="entry name" value="DUF4217"/>
    <property type="match status" value="1"/>
</dbReference>
<feature type="compositionally biased region" description="Basic residues" evidence="10">
    <location>
        <begin position="707"/>
        <end position="720"/>
    </location>
</feature>
<keyword evidence="6 9" id="KW-0347">Helicase</keyword>
<dbReference type="InterPro" id="IPR000629">
    <property type="entry name" value="RNA-helicase_DEAD-box_CS"/>
</dbReference>
<evidence type="ECO:0000256" key="3">
    <source>
        <dbReference type="ARBA" id="ARBA00022552"/>
    </source>
</evidence>
<protein>
    <recommendedName>
        <fullName evidence="9">ATP-dependent RNA helicase</fullName>
        <ecNumber evidence="9">3.6.4.13</ecNumber>
    </recommendedName>
</protein>
<evidence type="ECO:0000256" key="5">
    <source>
        <dbReference type="ARBA" id="ARBA00022801"/>
    </source>
</evidence>
<proteinExistence type="inferred from homology"/>
<reference evidence="13" key="1">
    <citation type="journal article" date="2014" name="Genome Biol. Evol.">
        <title>Gene Loss Rather Than Gene Gain Is Associated with a Host Jump from Monocots to Dicots in the Smut Fungus Melanopsichium pennsylvanicum.</title>
        <authorList>
            <person name="Sharma R."/>
            <person name="Mishra B."/>
            <person name="Runge F."/>
            <person name="Thines M."/>
        </authorList>
    </citation>
    <scope>NUCLEOTIDE SEQUENCE</scope>
    <source>
        <strain evidence="13">4</strain>
    </source>
</reference>
<dbReference type="GO" id="GO:0003723">
    <property type="term" value="F:RNA binding"/>
    <property type="evidence" value="ECO:0007669"/>
    <property type="project" value="UniProtKB-UniRule"/>
</dbReference>
<dbReference type="Gene3D" id="3.40.50.300">
    <property type="entry name" value="P-loop containing nucleotide triphosphate hydrolases"/>
    <property type="match status" value="2"/>
</dbReference>
<feature type="domain" description="Helicase C-terminal" evidence="12">
    <location>
        <begin position="329"/>
        <end position="506"/>
    </location>
</feature>
<keyword evidence="4 9" id="KW-0547">Nucleotide-binding</keyword>
<feature type="compositionally biased region" description="Acidic residues" evidence="10">
    <location>
        <begin position="658"/>
        <end position="669"/>
    </location>
</feature>
<evidence type="ECO:0000256" key="7">
    <source>
        <dbReference type="ARBA" id="ARBA00022840"/>
    </source>
</evidence>
<feature type="region of interest" description="Disordered" evidence="10">
    <location>
        <begin position="640"/>
        <end position="826"/>
    </location>
</feature>
<comment type="similarity">
    <text evidence="9">Belongs to the DEAD box helicase family.</text>
</comment>
<evidence type="ECO:0000256" key="4">
    <source>
        <dbReference type="ARBA" id="ARBA00022741"/>
    </source>
</evidence>